<dbReference type="GO" id="GO:0004252">
    <property type="term" value="F:serine-type endopeptidase activity"/>
    <property type="evidence" value="ECO:0007669"/>
    <property type="project" value="TreeGrafter"/>
</dbReference>
<accession>A0A2W5KVQ5</accession>
<sequence length="692" mass="75341">MQGAGHIRWGIPIRPDRHFVLIYQPECFDDEIEAKGGMGMRGRLLLAGACALLAMPLQAQGDDRAKRFGALPGVRQVSLSPDGKRLAFVAPNKGQANDLFVVNIDDGSVPRRVVRASGDPEFLQWCRWATDVRIVCEIGGREKVGADIFGFTSLIAVDAAGGNVKLLSTRRRANSIGLDTRGGQVVDWQPGQPNSLLIMRSHVREANRYSSSLIVKDDQGMGVDLMDVNSGAVKIVERPRSDTIQYISDGKGRVRIMGVQPMVGQTYNISSTIQYYFRPPDGGSWQPLSYYDTGTGEGFLPSAVDAESNRAIGFGKMDGRKAVIAVRLDGTGKGQTLYRHPEVDVDGLVRVGRDRRVVGATYATERRHMVTTDAGVEAMAQSLSKALGGRDVYFVDASADEEHWLVWAGSDTDPGRYYRYTPAAKQLRPLLDDRPLLTDLTLSPVQAVRYAAADGTMIPAYLTLPPGRVDAKGLPAIVMPHGGPSARDEWGFDWLAQYFAQSGYAVIQPNFRGSSGYGDEWYQNNGFQSWRTAVGDITDAGRWLVGQGADPAKLSIVGWSYGGYAALQSGVIAPDLFRSIVAIAPVTDLALLKRESLRYVQSAMIRDFIGSGPHVREGSPAQNADRIAAPVLMFHGSFDQNVDIEQARTMRGALASAGKKVELVEYPGLAHDLHDSETRTAMLARISAFLPH</sequence>
<dbReference type="InterPro" id="IPR029058">
    <property type="entry name" value="AB_hydrolase_fold"/>
</dbReference>
<evidence type="ECO:0000313" key="3">
    <source>
        <dbReference type="EMBL" id="PZQ21101.1"/>
    </source>
</evidence>
<proteinExistence type="predicted"/>
<protein>
    <submittedName>
        <fullName evidence="3">S9 family peptidase</fullName>
    </submittedName>
</protein>
<dbReference type="Pfam" id="PF00326">
    <property type="entry name" value="Peptidase_S9"/>
    <property type="match status" value="1"/>
</dbReference>
<dbReference type="PANTHER" id="PTHR42776">
    <property type="entry name" value="SERINE PEPTIDASE S9 FAMILY MEMBER"/>
    <property type="match status" value="1"/>
</dbReference>
<organism evidence="3 4">
    <name type="scientific">Sphingopyxis macrogoltabida</name>
    <name type="common">Sphingomonas macrogoltabidus</name>
    <dbReference type="NCBI Taxonomy" id="33050"/>
    <lineage>
        <taxon>Bacteria</taxon>
        <taxon>Pseudomonadati</taxon>
        <taxon>Pseudomonadota</taxon>
        <taxon>Alphaproteobacteria</taxon>
        <taxon>Sphingomonadales</taxon>
        <taxon>Sphingomonadaceae</taxon>
        <taxon>Sphingopyxis</taxon>
    </lineage>
</organism>
<dbReference type="Gene3D" id="3.40.50.1820">
    <property type="entry name" value="alpha/beta hydrolase"/>
    <property type="match status" value="1"/>
</dbReference>
<reference evidence="3 4" key="1">
    <citation type="submission" date="2017-08" db="EMBL/GenBank/DDBJ databases">
        <title>Infants hospitalized years apart are colonized by the same room-sourced microbial strains.</title>
        <authorList>
            <person name="Brooks B."/>
            <person name="Olm M.R."/>
            <person name="Firek B.A."/>
            <person name="Baker R."/>
            <person name="Thomas B.C."/>
            <person name="Morowitz M.J."/>
            <person name="Banfield J.F."/>
        </authorList>
    </citation>
    <scope>NUCLEOTIDE SEQUENCE [LARGE SCALE GENOMIC DNA]</scope>
    <source>
        <strain evidence="3">S2_005_003_R2_47</strain>
    </source>
</reference>
<dbReference type="EMBL" id="QFPJ01000036">
    <property type="protein sequence ID" value="PZQ21101.1"/>
    <property type="molecule type" value="Genomic_DNA"/>
</dbReference>
<feature type="domain" description="Peptidase S9 prolyl oligopeptidase catalytic" evidence="2">
    <location>
        <begin position="490"/>
        <end position="690"/>
    </location>
</feature>
<dbReference type="InterPro" id="IPR001375">
    <property type="entry name" value="Peptidase_S9_cat"/>
</dbReference>
<dbReference type="SUPFAM" id="SSF82171">
    <property type="entry name" value="DPP6 N-terminal domain-like"/>
    <property type="match status" value="1"/>
</dbReference>
<dbReference type="GO" id="GO:0006508">
    <property type="term" value="P:proteolysis"/>
    <property type="evidence" value="ECO:0007669"/>
    <property type="project" value="InterPro"/>
</dbReference>
<evidence type="ECO:0000259" key="2">
    <source>
        <dbReference type="Pfam" id="PF00326"/>
    </source>
</evidence>
<dbReference type="AlphaFoldDB" id="A0A2W5KVQ5"/>
<evidence type="ECO:0000313" key="4">
    <source>
        <dbReference type="Proteomes" id="UP000248597"/>
    </source>
</evidence>
<name>A0A2W5KVQ5_SPHMC</name>
<dbReference type="PANTHER" id="PTHR42776:SF27">
    <property type="entry name" value="DIPEPTIDYL PEPTIDASE FAMILY MEMBER 6"/>
    <property type="match status" value="1"/>
</dbReference>
<dbReference type="Gene3D" id="2.120.10.60">
    <property type="entry name" value="Tricorn protease N-terminal domain"/>
    <property type="match status" value="1"/>
</dbReference>
<dbReference type="SUPFAM" id="SSF53474">
    <property type="entry name" value="alpha/beta-Hydrolases"/>
    <property type="match status" value="1"/>
</dbReference>
<evidence type="ECO:0000256" key="1">
    <source>
        <dbReference type="ARBA" id="ARBA00022801"/>
    </source>
</evidence>
<gene>
    <name evidence="3" type="ORF">DI569_13110</name>
</gene>
<comment type="caution">
    <text evidence="3">The sequence shown here is derived from an EMBL/GenBank/DDBJ whole genome shotgun (WGS) entry which is preliminary data.</text>
</comment>
<keyword evidence="1" id="KW-0378">Hydrolase</keyword>
<dbReference type="Proteomes" id="UP000248597">
    <property type="component" value="Unassembled WGS sequence"/>
</dbReference>